<dbReference type="RefSeq" id="WP_282862704.1">
    <property type="nucleotide sequence ID" value="NZ_CP118848.1"/>
</dbReference>
<dbReference type="Pfam" id="PF00155">
    <property type="entry name" value="Aminotran_1_2"/>
    <property type="match status" value="1"/>
</dbReference>
<feature type="modified residue" description="N6-(pyridoxal phosphate)lysine" evidence="10">
    <location>
        <position position="221"/>
    </location>
</feature>
<evidence type="ECO:0000256" key="3">
    <source>
        <dbReference type="ARBA" id="ARBA00011738"/>
    </source>
</evidence>
<organism evidence="12 13">
    <name type="scientific">Mammaliicoccus lentus</name>
    <name type="common">Staphylococcus lentus</name>
    <dbReference type="NCBI Taxonomy" id="42858"/>
    <lineage>
        <taxon>Bacteria</taxon>
        <taxon>Bacillati</taxon>
        <taxon>Bacillota</taxon>
        <taxon>Bacilli</taxon>
        <taxon>Bacillales</taxon>
        <taxon>Staphylococcaceae</taxon>
        <taxon>Mammaliicoccus</taxon>
    </lineage>
</organism>
<evidence type="ECO:0000313" key="12">
    <source>
        <dbReference type="EMBL" id="WHI60707.1"/>
    </source>
</evidence>
<proteinExistence type="inferred from homology"/>
<dbReference type="SUPFAM" id="SSF53383">
    <property type="entry name" value="PLP-dependent transferases"/>
    <property type="match status" value="1"/>
</dbReference>
<comment type="subunit">
    <text evidence="3 10">Homodimer.</text>
</comment>
<evidence type="ECO:0000256" key="5">
    <source>
        <dbReference type="ARBA" id="ARBA00022605"/>
    </source>
</evidence>
<dbReference type="GO" id="GO:0000105">
    <property type="term" value="P:L-histidine biosynthetic process"/>
    <property type="evidence" value="ECO:0007669"/>
    <property type="project" value="UniProtKB-UniRule"/>
</dbReference>
<evidence type="ECO:0000256" key="7">
    <source>
        <dbReference type="ARBA" id="ARBA00022898"/>
    </source>
</evidence>
<evidence type="ECO:0000256" key="10">
    <source>
        <dbReference type="HAMAP-Rule" id="MF_01023"/>
    </source>
</evidence>
<accession>A0AAX3W685</accession>
<dbReference type="PANTHER" id="PTHR43643:SF3">
    <property type="entry name" value="HISTIDINOL-PHOSPHATE AMINOTRANSFERASE"/>
    <property type="match status" value="1"/>
</dbReference>
<comment type="cofactor">
    <cofactor evidence="1 10">
        <name>pyridoxal 5'-phosphate</name>
        <dbReference type="ChEBI" id="CHEBI:597326"/>
    </cofactor>
</comment>
<dbReference type="CDD" id="cd00609">
    <property type="entry name" value="AAT_like"/>
    <property type="match status" value="1"/>
</dbReference>
<dbReference type="Proteomes" id="UP001223261">
    <property type="component" value="Chromosome"/>
</dbReference>
<evidence type="ECO:0000256" key="6">
    <source>
        <dbReference type="ARBA" id="ARBA00022679"/>
    </source>
</evidence>
<evidence type="ECO:0000256" key="1">
    <source>
        <dbReference type="ARBA" id="ARBA00001933"/>
    </source>
</evidence>
<name>A0AAX3W685_MAMLE</name>
<comment type="pathway">
    <text evidence="2 10">Amino-acid biosynthesis; L-histidine biosynthesis; L-histidine from 5-phospho-alpha-D-ribose 1-diphosphate: step 7/9.</text>
</comment>
<evidence type="ECO:0000313" key="13">
    <source>
        <dbReference type="Proteomes" id="UP001223261"/>
    </source>
</evidence>
<dbReference type="Gene3D" id="3.40.640.10">
    <property type="entry name" value="Type I PLP-dependent aspartate aminotransferase-like (Major domain)"/>
    <property type="match status" value="1"/>
</dbReference>
<evidence type="ECO:0000256" key="8">
    <source>
        <dbReference type="ARBA" id="ARBA00023102"/>
    </source>
</evidence>
<dbReference type="GO" id="GO:0030170">
    <property type="term" value="F:pyridoxal phosphate binding"/>
    <property type="evidence" value="ECO:0007669"/>
    <property type="project" value="InterPro"/>
</dbReference>
<evidence type="ECO:0000256" key="9">
    <source>
        <dbReference type="ARBA" id="ARBA00047481"/>
    </source>
</evidence>
<dbReference type="EMBL" id="CP118848">
    <property type="protein sequence ID" value="WHI60707.1"/>
    <property type="molecule type" value="Genomic_DNA"/>
</dbReference>
<dbReference type="InterPro" id="IPR015421">
    <property type="entry name" value="PyrdxlP-dep_Trfase_major"/>
</dbReference>
<evidence type="ECO:0000256" key="2">
    <source>
        <dbReference type="ARBA" id="ARBA00005011"/>
    </source>
</evidence>
<sequence length="355" mass="40774">MKQQLKELQAYQPGLSPRQLKEKYGIEGDMVKLASNENLYGPSPKVKDAIQESLDELFYYPEVKQFDVKDTLSQFLNVKKEQIFFGSGLDEVIMIISRAVLEADDEILTSDMTFGQYKHHAVIERAQVKTTPLNNGYFDLDAMYEEITDKTKLIWICNPNNPSGTYLPHEELESFIKKVPDNIIVLIDEAYIEFAVAEDMPRSLELLDKYKQVVVLRTFSKAYGLASQRIGYAIADESLLNQLDIVRLPFNVTSLSAVAANVALQDQEYLKDITNKNRTEIEKFLNSSFKEHLYDSQTNFVFVNTDKPQELYDQLLKEGFITRPFPNGVRITIGFSEHNDKMIKVLETFFEKVNS</sequence>
<comment type="catalytic activity">
    <reaction evidence="9 10">
        <text>L-histidinol phosphate + 2-oxoglutarate = 3-(imidazol-4-yl)-2-oxopropyl phosphate + L-glutamate</text>
        <dbReference type="Rhea" id="RHEA:23744"/>
        <dbReference type="ChEBI" id="CHEBI:16810"/>
        <dbReference type="ChEBI" id="CHEBI:29985"/>
        <dbReference type="ChEBI" id="CHEBI:57766"/>
        <dbReference type="ChEBI" id="CHEBI:57980"/>
        <dbReference type="EC" id="2.6.1.9"/>
    </reaction>
</comment>
<dbReference type="InterPro" id="IPR015424">
    <property type="entry name" value="PyrdxlP-dep_Trfase"/>
</dbReference>
<feature type="domain" description="Aminotransferase class I/classII large" evidence="11">
    <location>
        <begin position="29"/>
        <end position="340"/>
    </location>
</feature>
<dbReference type="InterPro" id="IPR004839">
    <property type="entry name" value="Aminotransferase_I/II_large"/>
</dbReference>
<dbReference type="InterPro" id="IPR005861">
    <property type="entry name" value="HisP_aminotrans"/>
</dbReference>
<keyword evidence="7 10" id="KW-0663">Pyridoxal phosphate</keyword>
<dbReference type="AlphaFoldDB" id="A0AAX3W685"/>
<evidence type="ECO:0000256" key="4">
    <source>
        <dbReference type="ARBA" id="ARBA00022576"/>
    </source>
</evidence>
<dbReference type="GO" id="GO:0004400">
    <property type="term" value="F:histidinol-phosphate transaminase activity"/>
    <property type="evidence" value="ECO:0007669"/>
    <property type="project" value="UniProtKB-UniRule"/>
</dbReference>
<dbReference type="PROSITE" id="PS00599">
    <property type="entry name" value="AA_TRANSFER_CLASS_2"/>
    <property type="match status" value="1"/>
</dbReference>
<dbReference type="InterPro" id="IPR050106">
    <property type="entry name" value="HistidinolP_aminotransfase"/>
</dbReference>
<dbReference type="InterPro" id="IPR001917">
    <property type="entry name" value="Aminotrans_II_pyridoxalP_BS"/>
</dbReference>
<keyword evidence="6 10" id="KW-0808">Transferase</keyword>
<gene>
    <name evidence="10 12" type="primary">hisC</name>
    <name evidence="12" type="ORF">PYH69_03510</name>
</gene>
<keyword evidence="5 10" id="KW-0028">Amino-acid biosynthesis</keyword>
<dbReference type="NCBIfam" id="TIGR01141">
    <property type="entry name" value="hisC"/>
    <property type="match status" value="1"/>
</dbReference>
<dbReference type="PANTHER" id="PTHR43643">
    <property type="entry name" value="HISTIDINOL-PHOSPHATE AMINOTRANSFERASE 2"/>
    <property type="match status" value="1"/>
</dbReference>
<keyword evidence="4 10" id="KW-0032">Aminotransferase</keyword>
<dbReference type="InterPro" id="IPR015422">
    <property type="entry name" value="PyrdxlP-dep_Trfase_small"/>
</dbReference>
<protein>
    <recommendedName>
        <fullName evidence="10">Histidinol-phosphate aminotransferase</fullName>
        <ecNumber evidence="10">2.6.1.9</ecNumber>
    </recommendedName>
    <alternativeName>
        <fullName evidence="10">Imidazole acetol-phosphate transaminase</fullName>
    </alternativeName>
</protein>
<reference evidence="12" key="1">
    <citation type="journal article" date="2023" name="Antibiotics">
        <title>Prevalence and Molecular Characterization of Methicillin-Resistant Staphylococci (MRS) and Mammaliicocci (MRM) in Dromedary Camels from Algeria: First Detection of SCCmec-mecC Hybrid in Methicillin-Resistant Mammaliicoccus lentus.</title>
        <authorList>
            <person name="Belhout C."/>
            <person name="Boyen F."/>
            <person name="Vereecke N."/>
            <person name="Theuns S."/>
            <person name="Taibi N."/>
            <person name="Stegger M."/>
            <person name="de la Fe-Rodriguez P.Y."/>
            <person name="Bouayad L."/>
            <person name="Elgroud R."/>
            <person name="Butaye P."/>
        </authorList>
    </citation>
    <scope>NUCLEOTIDE SEQUENCE</scope>
    <source>
        <strain evidence="12">7048</strain>
    </source>
</reference>
<dbReference type="Gene3D" id="3.90.1150.10">
    <property type="entry name" value="Aspartate Aminotransferase, domain 1"/>
    <property type="match status" value="1"/>
</dbReference>
<dbReference type="EC" id="2.6.1.9" evidence="10"/>
<dbReference type="HAMAP" id="MF_01023">
    <property type="entry name" value="HisC_aminotrans_2"/>
    <property type="match status" value="1"/>
</dbReference>
<comment type="similarity">
    <text evidence="10">Belongs to the class-II pyridoxal-phosphate-dependent aminotransferase family. Histidinol-phosphate aminotransferase subfamily.</text>
</comment>
<keyword evidence="8 10" id="KW-0368">Histidine biosynthesis</keyword>
<evidence type="ECO:0000259" key="11">
    <source>
        <dbReference type="Pfam" id="PF00155"/>
    </source>
</evidence>